<sequence>MGEGQQWLVEVGPRLNFSTAWSSNAVAICRACGITAVKRIERATRYLVRYSSVKGEEETLAALQKALLTRECDRMTQEVYTTPLESFWHGKAVDPVRKIPIMERGMDALKEINDEIARSDRRRVLRHGSK</sequence>
<dbReference type="PANTHER" id="PTHR10099">
    <property type="entry name" value="PHOSPHORIBOSYLFORMYLGLYCINAMIDINE SYNTHASE"/>
    <property type="match status" value="1"/>
</dbReference>
<dbReference type="AlphaFoldDB" id="A0AAD5L6W8"/>
<keyword evidence="7" id="KW-1185">Reference proteome</keyword>
<dbReference type="EMBL" id="JAKCXM010005018">
    <property type="protein sequence ID" value="KAJ0389072.1"/>
    <property type="molecule type" value="Genomic_DNA"/>
</dbReference>
<name>A0AAD5L6W8_PYTIN</name>
<proteinExistence type="predicted"/>
<comment type="caution">
    <text evidence="6">The sequence shown here is derived from an EMBL/GenBank/DDBJ whole genome shotgun (WGS) entry which is preliminary data.</text>
</comment>
<evidence type="ECO:0000256" key="1">
    <source>
        <dbReference type="ARBA" id="ARBA00022598"/>
    </source>
</evidence>
<dbReference type="InterPro" id="IPR036604">
    <property type="entry name" value="PurS-like_sf"/>
</dbReference>
<dbReference type="GO" id="GO:0005524">
    <property type="term" value="F:ATP binding"/>
    <property type="evidence" value="ECO:0007669"/>
    <property type="project" value="UniProtKB-KW"/>
</dbReference>
<reference evidence="6" key="1">
    <citation type="submission" date="2021-12" db="EMBL/GenBank/DDBJ databases">
        <title>Prjna785345.</title>
        <authorList>
            <person name="Rujirawat T."/>
            <person name="Krajaejun T."/>
        </authorList>
    </citation>
    <scope>NUCLEOTIDE SEQUENCE</scope>
    <source>
        <strain evidence="6">Pi057C3</strain>
    </source>
</reference>
<dbReference type="SUPFAM" id="SSF82697">
    <property type="entry name" value="PurS-like"/>
    <property type="match status" value="1"/>
</dbReference>
<keyword evidence="4" id="KW-0067">ATP-binding</keyword>
<evidence type="ECO:0000313" key="6">
    <source>
        <dbReference type="EMBL" id="KAJ0389072.1"/>
    </source>
</evidence>
<organism evidence="6 7">
    <name type="scientific">Pythium insidiosum</name>
    <name type="common">Pythiosis disease agent</name>
    <dbReference type="NCBI Taxonomy" id="114742"/>
    <lineage>
        <taxon>Eukaryota</taxon>
        <taxon>Sar</taxon>
        <taxon>Stramenopiles</taxon>
        <taxon>Oomycota</taxon>
        <taxon>Peronosporomycetes</taxon>
        <taxon>Pythiales</taxon>
        <taxon>Pythiaceae</taxon>
        <taxon>Pythium</taxon>
    </lineage>
</organism>
<dbReference type="Pfam" id="PF18076">
    <property type="entry name" value="FGAR-AT_N"/>
    <property type="match status" value="1"/>
</dbReference>
<dbReference type="GO" id="GO:0004642">
    <property type="term" value="F:phosphoribosylformylglycinamidine synthase activity"/>
    <property type="evidence" value="ECO:0007669"/>
    <property type="project" value="TreeGrafter"/>
</dbReference>
<evidence type="ECO:0000256" key="3">
    <source>
        <dbReference type="ARBA" id="ARBA00022755"/>
    </source>
</evidence>
<dbReference type="Proteomes" id="UP001209570">
    <property type="component" value="Unassembled WGS sequence"/>
</dbReference>
<dbReference type="PANTHER" id="PTHR10099:SF1">
    <property type="entry name" value="PHOSPHORIBOSYLFORMYLGLYCINAMIDINE SYNTHASE"/>
    <property type="match status" value="1"/>
</dbReference>
<evidence type="ECO:0000313" key="7">
    <source>
        <dbReference type="Proteomes" id="UP001209570"/>
    </source>
</evidence>
<evidence type="ECO:0000256" key="4">
    <source>
        <dbReference type="ARBA" id="ARBA00022840"/>
    </source>
</evidence>
<evidence type="ECO:0000259" key="5">
    <source>
        <dbReference type="Pfam" id="PF18076"/>
    </source>
</evidence>
<keyword evidence="2" id="KW-0547">Nucleotide-binding</keyword>
<evidence type="ECO:0000256" key="2">
    <source>
        <dbReference type="ARBA" id="ARBA00022741"/>
    </source>
</evidence>
<keyword evidence="1" id="KW-0436">Ligase</keyword>
<accession>A0AAD5L6W8</accession>
<dbReference type="InterPro" id="IPR040707">
    <property type="entry name" value="FGAR-AT_N"/>
</dbReference>
<gene>
    <name evidence="6" type="ORF">P43SY_011634</name>
</gene>
<dbReference type="GO" id="GO:0006164">
    <property type="term" value="P:purine nucleotide biosynthetic process"/>
    <property type="evidence" value="ECO:0007669"/>
    <property type="project" value="UniProtKB-KW"/>
</dbReference>
<protein>
    <recommendedName>
        <fullName evidence="5">Phosphoribosylformylglycinamidine synthase N-terminal domain-containing protein</fullName>
    </recommendedName>
</protein>
<feature type="domain" description="Phosphoribosylformylglycinamidine synthase N-terminal" evidence="5">
    <location>
        <begin position="5"/>
        <end position="82"/>
    </location>
</feature>
<keyword evidence="3" id="KW-0658">Purine biosynthesis</keyword>
<dbReference type="GO" id="GO:0005737">
    <property type="term" value="C:cytoplasm"/>
    <property type="evidence" value="ECO:0007669"/>
    <property type="project" value="TreeGrafter"/>
</dbReference>